<proteinExistence type="predicted"/>
<dbReference type="InterPro" id="IPR051767">
    <property type="entry name" value="Nucleoporin_NUP42"/>
</dbReference>
<dbReference type="Gene3D" id="4.10.1000.10">
    <property type="entry name" value="Zinc finger, CCCH-type"/>
    <property type="match status" value="1"/>
</dbReference>
<evidence type="ECO:0000256" key="1">
    <source>
        <dbReference type="ARBA" id="ARBA00004123"/>
    </source>
</evidence>
<evidence type="ECO:0000256" key="3">
    <source>
        <dbReference type="PROSITE-ProRule" id="PRU00723"/>
    </source>
</evidence>
<protein>
    <submittedName>
        <fullName evidence="5">Zinc CCCH type domain-containing protein</fullName>
    </submittedName>
</protein>
<dbReference type="GO" id="GO:0008270">
    <property type="term" value="F:zinc ion binding"/>
    <property type="evidence" value="ECO:0007669"/>
    <property type="project" value="UniProtKB-KW"/>
</dbReference>
<comment type="caution">
    <text evidence="5">The sequence shown here is derived from an EMBL/GenBank/DDBJ whole genome shotgun (WGS) entry which is preliminary data.</text>
</comment>
<dbReference type="GO" id="GO:0005634">
    <property type="term" value="C:nucleus"/>
    <property type="evidence" value="ECO:0007669"/>
    <property type="project" value="UniProtKB-SubCell"/>
</dbReference>
<dbReference type="Proteomes" id="UP000186804">
    <property type="component" value="Unassembled WGS sequence"/>
</dbReference>
<feature type="zinc finger region" description="C3H1-type" evidence="3">
    <location>
        <begin position="1"/>
        <end position="28"/>
    </location>
</feature>
<evidence type="ECO:0000259" key="4">
    <source>
        <dbReference type="PROSITE" id="PS50103"/>
    </source>
</evidence>
<keyword evidence="2" id="KW-0539">Nucleus</keyword>
<name>A0A1J4MVH5_9CRYT</name>
<keyword evidence="6" id="KW-1185">Reference proteome</keyword>
<dbReference type="AlphaFoldDB" id="A0A1J4MVH5"/>
<evidence type="ECO:0000256" key="2">
    <source>
        <dbReference type="ARBA" id="ARBA00023242"/>
    </source>
</evidence>
<dbReference type="VEuPathDB" id="CryptoDB:cand_022280"/>
<dbReference type="OrthoDB" id="344321at2759"/>
<accession>A0A1J4MVH5</accession>
<feature type="domain" description="C3H1-type" evidence="4">
    <location>
        <begin position="1"/>
        <end position="28"/>
    </location>
</feature>
<evidence type="ECO:0000313" key="5">
    <source>
        <dbReference type="EMBL" id="OII76885.1"/>
    </source>
</evidence>
<keyword evidence="3" id="KW-0479">Metal-binding</keyword>
<dbReference type="PANTHER" id="PTHR46527">
    <property type="entry name" value="NUCLEOPORIN-LIKE PROTEIN 2"/>
    <property type="match status" value="1"/>
</dbReference>
<dbReference type="RefSeq" id="XP_067068731.1">
    <property type="nucleotide sequence ID" value="XM_067212458.1"/>
</dbReference>
<dbReference type="PROSITE" id="PS50103">
    <property type="entry name" value="ZF_C3H1"/>
    <property type="match status" value="1"/>
</dbReference>
<evidence type="ECO:0000313" key="6">
    <source>
        <dbReference type="Proteomes" id="UP000186804"/>
    </source>
</evidence>
<dbReference type="PANTHER" id="PTHR46527:SF1">
    <property type="entry name" value="NUCLEOPORIN NUP42"/>
    <property type="match status" value="1"/>
</dbReference>
<keyword evidence="3" id="KW-0862">Zinc</keyword>
<reference evidence="5 6" key="1">
    <citation type="submission" date="2016-10" db="EMBL/GenBank/DDBJ databases">
        <title>Reductive evolution of mitochondrial metabolism and differential evolution of invasion-related proteins in Cryptosporidium.</title>
        <authorList>
            <person name="Liu S."/>
            <person name="Roellig D.M."/>
            <person name="Guo Y."/>
            <person name="Li N."/>
            <person name="Frace M.A."/>
            <person name="Tang K."/>
            <person name="Zhang L."/>
            <person name="Feng Y."/>
            <person name="Xiao L."/>
        </authorList>
    </citation>
    <scope>NUCLEOTIDE SEQUENCE [LARGE SCALE GENOMIC DNA]</scope>
    <source>
        <strain evidence="5">30847</strain>
    </source>
</reference>
<dbReference type="GeneID" id="92366412"/>
<keyword evidence="3" id="KW-0863">Zinc-finger</keyword>
<dbReference type="EMBL" id="LRBS01000048">
    <property type="protein sequence ID" value="OII76885.1"/>
    <property type="molecule type" value="Genomic_DNA"/>
</dbReference>
<comment type="subcellular location">
    <subcellularLocation>
        <location evidence="1">Nucleus</location>
    </subcellularLocation>
</comment>
<dbReference type="SMART" id="SM00356">
    <property type="entry name" value="ZnF_C3H1"/>
    <property type="match status" value="1"/>
</dbReference>
<sequence>MSNRRPCQFFLRGSCRFGDKCRDYHPKSNLFGDNNRVNQSNTNTIPNNPFMSSNSGGNMTNKNIFGGNIFNGISPFSNTNSTLTSSPFNNSNTSISTNKISTLNVYLQTLELIGIVIKSGVWPFGPIGLLGQELVFKSISLNFEEFRWIFYQRPSNDWPSLYIESLKNLQQLYTDFIEEGRRINKLPLQHQLYSLDLGSFSQIGNLFSNKANMTDNSNNTSLSLGSNSYIFGHSSNNTNIVANNNPFTSSTKFGLSSNDSNNINQPFKSPLITSSATNFTSTFNSSINNTNNILTSPNINTSQSDNTQLQVSNNNDNIFSNNGMNNNTNIFGNTLNNNTLNLQTGLNFVSNSSFNNNSTSINNPFSSSIPVLSFNNNTNYQENIDIEYGQVQLEEWEEQAFKNDAFEKGKIPEKVPPKNFCI</sequence>
<organism evidence="5 6">
    <name type="scientific">Cryptosporidium andersoni</name>
    <dbReference type="NCBI Taxonomy" id="117008"/>
    <lineage>
        <taxon>Eukaryota</taxon>
        <taxon>Sar</taxon>
        <taxon>Alveolata</taxon>
        <taxon>Apicomplexa</taxon>
        <taxon>Conoidasida</taxon>
        <taxon>Coccidia</taxon>
        <taxon>Eucoccidiorida</taxon>
        <taxon>Eimeriorina</taxon>
        <taxon>Cryptosporidiidae</taxon>
        <taxon>Cryptosporidium</taxon>
    </lineage>
</organism>
<dbReference type="Pfam" id="PF00642">
    <property type="entry name" value="zf-CCCH"/>
    <property type="match status" value="1"/>
</dbReference>
<dbReference type="InterPro" id="IPR000571">
    <property type="entry name" value="Znf_CCCH"/>
</dbReference>
<gene>
    <name evidence="5" type="ORF">cand_022280</name>
</gene>